<evidence type="ECO:0000256" key="1">
    <source>
        <dbReference type="ARBA" id="ARBA00000900"/>
    </source>
</evidence>
<feature type="domain" description="RING-type" evidence="9">
    <location>
        <begin position="1079"/>
        <end position="1121"/>
    </location>
</feature>
<dbReference type="AlphaFoldDB" id="A0A8J4D7G0"/>
<dbReference type="EMBL" id="BNCP01000006">
    <property type="protein sequence ID" value="GIL74789.1"/>
    <property type="molecule type" value="Genomic_DNA"/>
</dbReference>
<feature type="region of interest" description="Disordered" evidence="8">
    <location>
        <begin position="888"/>
        <end position="931"/>
    </location>
</feature>
<evidence type="ECO:0000256" key="4">
    <source>
        <dbReference type="ARBA" id="ARBA00022723"/>
    </source>
</evidence>
<keyword evidence="11" id="KW-1185">Reference proteome</keyword>
<feature type="compositionally biased region" description="Polar residues" evidence="8">
    <location>
        <begin position="910"/>
        <end position="919"/>
    </location>
</feature>
<dbReference type="PANTHER" id="PTHR22937">
    <property type="entry name" value="E3 UBIQUITIN-PROTEIN LIGASE RNF165"/>
    <property type="match status" value="1"/>
</dbReference>
<feature type="region of interest" description="Disordered" evidence="8">
    <location>
        <begin position="1"/>
        <end position="75"/>
    </location>
</feature>
<feature type="compositionally biased region" description="Polar residues" evidence="8">
    <location>
        <begin position="699"/>
        <end position="709"/>
    </location>
</feature>
<evidence type="ECO:0000256" key="8">
    <source>
        <dbReference type="SAM" id="MobiDB-lite"/>
    </source>
</evidence>
<evidence type="ECO:0000313" key="11">
    <source>
        <dbReference type="Proteomes" id="UP000747110"/>
    </source>
</evidence>
<comment type="catalytic activity">
    <reaction evidence="1">
        <text>S-ubiquitinyl-[E2 ubiquitin-conjugating enzyme]-L-cysteine + [acceptor protein]-L-lysine = [E2 ubiquitin-conjugating enzyme]-L-cysteine + N(6)-ubiquitinyl-[acceptor protein]-L-lysine.</text>
        <dbReference type="EC" id="2.3.2.27"/>
    </reaction>
</comment>
<dbReference type="InterPro" id="IPR001841">
    <property type="entry name" value="Znf_RING"/>
</dbReference>
<feature type="compositionally biased region" description="Gly residues" evidence="8">
    <location>
        <begin position="132"/>
        <end position="153"/>
    </location>
</feature>
<dbReference type="Pfam" id="PF13639">
    <property type="entry name" value="zf-RING_2"/>
    <property type="match status" value="1"/>
</dbReference>
<dbReference type="GO" id="GO:0061630">
    <property type="term" value="F:ubiquitin protein ligase activity"/>
    <property type="evidence" value="ECO:0007669"/>
    <property type="project" value="UniProtKB-EC"/>
</dbReference>
<dbReference type="PROSITE" id="PS50089">
    <property type="entry name" value="ZF_RING_2"/>
    <property type="match status" value="1"/>
</dbReference>
<dbReference type="EC" id="2.3.2.27" evidence="2"/>
<evidence type="ECO:0000256" key="7">
    <source>
        <dbReference type="ARBA" id="ARBA00022833"/>
    </source>
</evidence>
<feature type="compositionally biased region" description="Low complexity" evidence="8">
    <location>
        <begin position="434"/>
        <end position="470"/>
    </location>
</feature>
<dbReference type="Gene3D" id="3.30.40.10">
    <property type="entry name" value="Zinc/RING finger domain, C3HC4 (zinc finger)"/>
    <property type="match status" value="1"/>
</dbReference>
<feature type="compositionally biased region" description="Polar residues" evidence="8">
    <location>
        <begin position="528"/>
        <end position="538"/>
    </location>
</feature>
<evidence type="ECO:0000259" key="9">
    <source>
        <dbReference type="PROSITE" id="PS50089"/>
    </source>
</evidence>
<keyword evidence="3" id="KW-0808">Transferase</keyword>
<feature type="region of interest" description="Disordered" evidence="8">
    <location>
        <begin position="750"/>
        <end position="793"/>
    </location>
</feature>
<name>A0A8J4D7G0_9CHLO</name>
<organism evidence="10 11">
    <name type="scientific">Volvox reticuliferus</name>
    <dbReference type="NCBI Taxonomy" id="1737510"/>
    <lineage>
        <taxon>Eukaryota</taxon>
        <taxon>Viridiplantae</taxon>
        <taxon>Chlorophyta</taxon>
        <taxon>core chlorophytes</taxon>
        <taxon>Chlorophyceae</taxon>
        <taxon>CS clade</taxon>
        <taxon>Chlamydomonadales</taxon>
        <taxon>Volvocaceae</taxon>
        <taxon>Volvox</taxon>
    </lineage>
</organism>
<dbReference type="PROSITE" id="PS50330">
    <property type="entry name" value="UIM"/>
    <property type="match status" value="1"/>
</dbReference>
<dbReference type="PANTHER" id="PTHR22937:SF65">
    <property type="entry name" value="E3 UBIQUITIN-PROTEIN LIGASE ARK2C"/>
    <property type="match status" value="1"/>
</dbReference>
<feature type="region of interest" description="Disordered" evidence="8">
    <location>
        <begin position="359"/>
        <end position="606"/>
    </location>
</feature>
<reference evidence="10" key="1">
    <citation type="journal article" date="2021" name="Proc. Natl. Acad. Sci. U.S.A.">
        <title>Three genomes in the algal genus Volvox reveal the fate of a haploid sex-determining region after a transition to homothallism.</title>
        <authorList>
            <person name="Yamamoto K."/>
            <person name="Hamaji T."/>
            <person name="Kawai-Toyooka H."/>
            <person name="Matsuzaki R."/>
            <person name="Takahashi F."/>
            <person name="Nishimura Y."/>
            <person name="Kawachi M."/>
            <person name="Noguchi H."/>
            <person name="Minakuchi Y."/>
            <person name="Umen J.G."/>
            <person name="Toyoda A."/>
            <person name="Nozaki H."/>
        </authorList>
    </citation>
    <scope>NUCLEOTIDE SEQUENCE</scope>
    <source>
        <strain evidence="10">NIES-3786</strain>
    </source>
</reference>
<keyword evidence="6" id="KW-0833">Ubl conjugation pathway</keyword>
<evidence type="ECO:0000256" key="2">
    <source>
        <dbReference type="ARBA" id="ARBA00012483"/>
    </source>
</evidence>
<sequence>MPMAEILSGRGRAQSRGEYVGANNGGGASTGQSSLSAAGGTLRRPSRLLLSSVPSSGPGQDHAVHTLPPLSPGNNAAIHATHRVISGTNGSRGLANGGLGSAAGRPDGSTGGAGSNKASSGTQARGRILPGTGTGGTGSGAGSGSSGGVGAVGGSSLIGTERRRAQAVMADQTRGSAVTAGAGGVARTAAAGGGVAGTTKGRATGRPSMRLARDSTQVSGPARQQGGRGTGPVAGPGSAAARAAEARAAAAAAATAVPNSGDDNGDGDDGDDFGRYSYTDVGRSSGGGSEPSGAGECSAGPGRAPSQTHQMLQSQHSGIGSCSTAAATASGVLSSVGGSPSTSTQLGLRATMSHMLSLHRPSSPLTAPGPRSPGASASVATTASGGTLSNAVMRPLSSRTDDASTPSRHQQPQPPPLASDPLGLGIGPLSMFGPLAAAPPHTTPHSSALPRPSSSASSPPVNAAATAAGSTNGFMPGSVSGFGSGHGLDPDGRALLRPSFTPAAPGTGAGMLERDSLGSHVVDAATPDSANQPSSGSSEHAIRQLSSRGARGTALRGTSHESSSTAAARSVAASQRPASSASAQATAATGAGPRMQVAMTRAAARAAGRTTAPSAAASATASGTLSAATSNIQNGVAAQSSGVPRTSAAAVQLASGNRSRRGLSTAAGTAVATTATTSPATSRTTLYHRAPTGREDVQSETASSGITRRNNAEAAGDSAAASITAGAAVSASGAGVFSLFSPLDSSPPGHAVVGTGGNGGSAAAVARAAARRRSSNGPSEGGNSGGAGGLRGAIRQRGTGLDADAIPLGGVLGGRVGVGSRVVAASRAAAGATRLLYDSGNAFSSDDDSYGDGDSNGSSEPGGAIRHSHVRMPQRLFRVHLNPQAAEATTFGPTRPMGPSRPPLPHAHQHQTPAQVQQHNRLHHRSSSGDGVVGGALAIGSGSGGFQERFLADLRRRDAQRAALMQLLMIGGEEELLRQAEEEQLALALMLSLQEATANAGGGGSGGGGGAMAATTMPRMVTVRVTHGPVVGVVAAEPGLTYEDLLTLEDVKVTTPQEILDSLPYFKYEGAGSVPDGACAICQCDYEPAEQLVRLPCLHVLHGACAKKWLGEYSKKCPVCKQEVC</sequence>
<feature type="region of interest" description="Disordered" evidence="8">
    <location>
        <begin position="254"/>
        <end position="321"/>
    </location>
</feature>
<feature type="compositionally biased region" description="Low complexity" evidence="8">
    <location>
        <begin position="374"/>
        <end position="387"/>
    </location>
</feature>
<feature type="region of interest" description="Disordered" evidence="8">
    <location>
        <begin position="654"/>
        <end position="711"/>
    </location>
</feature>
<keyword evidence="7" id="KW-0862">Zinc</keyword>
<keyword evidence="5" id="KW-0863">Zinc-finger</keyword>
<gene>
    <name evidence="10" type="ORF">Vretifemale_4700</name>
</gene>
<dbReference type="SMART" id="SM00184">
    <property type="entry name" value="RING"/>
    <property type="match status" value="1"/>
</dbReference>
<dbReference type="OrthoDB" id="8062037at2759"/>
<comment type="caution">
    <text evidence="10">The sequence shown here is derived from an EMBL/GenBank/DDBJ whole genome shotgun (WGS) entry which is preliminary data.</text>
</comment>
<dbReference type="InterPro" id="IPR045191">
    <property type="entry name" value="MBR1/2-like"/>
</dbReference>
<evidence type="ECO:0000256" key="3">
    <source>
        <dbReference type="ARBA" id="ARBA00022679"/>
    </source>
</evidence>
<dbReference type="InterPro" id="IPR013083">
    <property type="entry name" value="Znf_RING/FYVE/PHD"/>
</dbReference>
<dbReference type="GO" id="GO:0008270">
    <property type="term" value="F:zinc ion binding"/>
    <property type="evidence" value="ECO:0007669"/>
    <property type="project" value="UniProtKB-KW"/>
</dbReference>
<accession>A0A8J4D7G0</accession>
<feature type="region of interest" description="Disordered" evidence="8">
    <location>
        <begin position="840"/>
        <end position="865"/>
    </location>
</feature>
<evidence type="ECO:0000256" key="5">
    <source>
        <dbReference type="ARBA" id="ARBA00022771"/>
    </source>
</evidence>
<feature type="compositionally biased region" description="Low complexity" evidence="8">
    <location>
        <begin position="197"/>
        <end position="206"/>
    </location>
</feature>
<proteinExistence type="predicted"/>
<feature type="compositionally biased region" description="Polar residues" evidence="8">
    <location>
        <begin position="305"/>
        <end position="316"/>
    </location>
</feature>
<feature type="compositionally biased region" description="Low complexity" evidence="8">
    <location>
        <begin position="664"/>
        <end position="685"/>
    </location>
</feature>
<feature type="compositionally biased region" description="Gly residues" evidence="8">
    <location>
        <begin position="779"/>
        <end position="791"/>
    </location>
</feature>
<evidence type="ECO:0000256" key="6">
    <source>
        <dbReference type="ARBA" id="ARBA00022786"/>
    </source>
</evidence>
<keyword evidence="4" id="KW-0479">Metal-binding</keyword>
<feature type="compositionally biased region" description="Low complexity" evidence="8">
    <location>
        <begin position="291"/>
        <end position="300"/>
    </location>
</feature>
<feature type="region of interest" description="Disordered" evidence="8">
    <location>
        <begin position="87"/>
        <end position="155"/>
    </location>
</feature>
<evidence type="ECO:0000313" key="10">
    <source>
        <dbReference type="EMBL" id="GIL74789.1"/>
    </source>
</evidence>
<dbReference type="InterPro" id="IPR003903">
    <property type="entry name" value="UIM_dom"/>
</dbReference>
<protein>
    <recommendedName>
        <fullName evidence="2">RING-type E3 ubiquitin transferase</fullName>
        <ecNumber evidence="2">2.3.2.27</ecNumber>
    </recommendedName>
</protein>
<dbReference type="Proteomes" id="UP000747110">
    <property type="component" value="Unassembled WGS sequence"/>
</dbReference>
<feature type="compositionally biased region" description="Low complexity" evidence="8">
    <location>
        <begin position="39"/>
        <end position="59"/>
    </location>
</feature>
<dbReference type="SUPFAM" id="SSF57850">
    <property type="entry name" value="RING/U-box"/>
    <property type="match status" value="1"/>
</dbReference>
<feature type="compositionally biased region" description="Low complexity" evidence="8">
    <location>
        <begin position="562"/>
        <end position="606"/>
    </location>
</feature>
<feature type="region of interest" description="Disordered" evidence="8">
    <location>
        <begin position="189"/>
        <end position="241"/>
    </location>
</feature>